<feature type="transmembrane region" description="Helical" evidence="1">
    <location>
        <begin position="115"/>
        <end position="135"/>
    </location>
</feature>
<keyword evidence="1" id="KW-1133">Transmembrane helix</keyword>
<evidence type="ECO:0000313" key="4">
    <source>
        <dbReference type="Proteomes" id="UP000316598"/>
    </source>
</evidence>
<dbReference type="SUPFAM" id="SSF52317">
    <property type="entry name" value="Class I glutamine amidotransferase-like"/>
    <property type="match status" value="1"/>
</dbReference>
<proteinExistence type="predicted"/>
<evidence type="ECO:0000313" key="3">
    <source>
        <dbReference type="EMBL" id="TWT54006.1"/>
    </source>
</evidence>
<dbReference type="OrthoDB" id="242438at2"/>
<dbReference type="Pfam" id="PF07584">
    <property type="entry name" value="BatA"/>
    <property type="match status" value="1"/>
</dbReference>
<dbReference type="AlphaFoldDB" id="A0A5C5WTK4"/>
<feature type="transmembrane region" description="Helical" evidence="1">
    <location>
        <begin position="84"/>
        <end position="108"/>
    </location>
</feature>
<feature type="transmembrane region" description="Helical" evidence="1">
    <location>
        <begin position="6"/>
        <end position="25"/>
    </location>
</feature>
<feature type="transmembrane region" description="Helical" evidence="1">
    <location>
        <begin position="56"/>
        <end position="78"/>
    </location>
</feature>
<keyword evidence="1" id="KW-0812">Transmembrane</keyword>
<dbReference type="EMBL" id="SJPI01000001">
    <property type="protein sequence ID" value="TWT54006.1"/>
    <property type="molecule type" value="Genomic_DNA"/>
</dbReference>
<evidence type="ECO:0000259" key="2">
    <source>
        <dbReference type="Pfam" id="PF07584"/>
    </source>
</evidence>
<dbReference type="PANTHER" id="PTHR37464">
    <property type="entry name" value="BLL2463 PROTEIN"/>
    <property type="match status" value="1"/>
</dbReference>
<dbReference type="InterPro" id="IPR024163">
    <property type="entry name" value="Aerotolerance_reg_N"/>
</dbReference>
<sequence>MSFLNATLVLGTLAAVIPVVLHLIARREPKKVLFPSIAFLTKKFETNRSRMKVRRWWLLAMRIAAVAALAIALARPAIHRSLSITWLTIAMMVVVAIALLVMATVSMLKDKSRKVGYSLAALAALLVVIAVGWGGSTIASGPSVAIDSSGPIAIAIVVDNSLTSGWKTSNDDRIQRLRDTATWVISRLPRTSRVAVIDRSSTPAAFSLDVAGAMSKLEQLSPTSLSQPITARIDAAARLVRTSDLESRQVMVISDLASSTWNDAAMQADVGSTIEGDVSVTVFDLGSPEGTNVSLGIPKIADATPPQDAPVSLTVLAHLDTFSGPGEVASDGTSVTAELQVFETSASLPVVRDGEVVYPQASNVDRTTVKLSPGQSAEMLLTLPGLPLGTHHGRVRLLGEDGLAVDNERYFSIEVLPPTSVLVVSDYVEESDVLIGAISASSLLTAKEESEFAVERIGMNDLSVARLSDFKTIVLMDPSTEVATNSGVANYLAEGGNVLVCLGPNLTGYESSQRNEGWLPRMVLPWRVPEPGTFFEVVRANHPALKSLAEDTPWNDFEISQYWQIQTSPSDQVLIRYAGTDHPAMIERRVGDEANDMSGKLMVLTTPLVALTKTKRAWNRLFGLDPWPAWLLTRQTIEYLAGRSGEDAMTLVGQPKTIRLRNADEAQVEDSSGGRSRLQLFPPLGAAPVPIDINETTAEVTIADVASPGVYYLRGLKDVTSPGAGFTANFDSQSVNLRPIDPSGLDRVLGAGNYAYVRERDEIELIDQQAAKRISLASPAMLLALVVFLLEQVLGNRFYRSAS</sequence>
<evidence type="ECO:0000256" key="1">
    <source>
        <dbReference type="SAM" id="Phobius"/>
    </source>
</evidence>
<protein>
    <recommendedName>
        <fullName evidence="2">Aerotolerance regulator N-terminal domain-containing protein</fullName>
    </recommendedName>
</protein>
<dbReference type="InterPro" id="IPR029062">
    <property type="entry name" value="Class_I_gatase-like"/>
</dbReference>
<dbReference type="PANTHER" id="PTHR37464:SF1">
    <property type="entry name" value="BLL2463 PROTEIN"/>
    <property type="match status" value="1"/>
</dbReference>
<accession>A0A5C5WTK4</accession>
<keyword evidence="1" id="KW-0472">Membrane</keyword>
<dbReference type="NCBIfam" id="TIGR02226">
    <property type="entry name" value="two_anch"/>
    <property type="match status" value="1"/>
</dbReference>
<comment type="caution">
    <text evidence="3">The sequence shown here is derived from an EMBL/GenBank/DDBJ whole genome shotgun (WGS) entry which is preliminary data.</text>
</comment>
<dbReference type="InterPro" id="IPR036465">
    <property type="entry name" value="vWFA_dom_sf"/>
</dbReference>
<gene>
    <name evidence="3" type="ORF">Pla22_16400</name>
</gene>
<name>A0A5C5WTK4_9BACT</name>
<dbReference type="InterPro" id="IPR011933">
    <property type="entry name" value="Double_TM_dom"/>
</dbReference>
<reference evidence="3 4" key="1">
    <citation type="submission" date="2019-02" db="EMBL/GenBank/DDBJ databases">
        <title>Deep-cultivation of Planctomycetes and their phenomic and genomic characterization uncovers novel biology.</title>
        <authorList>
            <person name="Wiegand S."/>
            <person name="Jogler M."/>
            <person name="Boedeker C."/>
            <person name="Pinto D."/>
            <person name="Vollmers J."/>
            <person name="Rivas-Marin E."/>
            <person name="Kohn T."/>
            <person name="Peeters S.H."/>
            <person name="Heuer A."/>
            <person name="Rast P."/>
            <person name="Oberbeckmann S."/>
            <person name="Bunk B."/>
            <person name="Jeske O."/>
            <person name="Meyerdierks A."/>
            <person name="Storesund J.E."/>
            <person name="Kallscheuer N."/>
            <person name="Luecker S."/>
            <person name="Lage O.M."/>
            <person name="Pohl T."/>
            <person name="Merkel B.J."/>
            <person name="Hornburger P."/>
            <person name="Mueller R.-W."/>
            <person name="Bruemmer F."/>
            <person name="Labrenz M."/>
            <person name="Spormann A.M."/>
            <person name="Op Den Camp H."/>
            <person name="Overmann J."/>
            <person name="Amann R."/>
            <person name="Jetten M.S.M."/>
            <person name="Mascher T."/>
            <person name="Medema M.H."/>
            <person name="Devos D.P."/>
            <person name="Kaster A.-K."/>
            <person name="Ovreas L."/>
            <person name="Rohde M."/>
            <person name="Galperin M.Y."/>
            <person name="Jogler C."/>
        </authorList>
    </citation>
    <scope>NUCLEOTIDE SEQUENCE [LARGE SCALE GENOMIC DNA]</scope>
    <source>
        <strain evidence="3 4">Pla22</strain>
    </source>
</reference>
<feature type="domain" description="Aerotolerance regulator N-terminal" evidence="2">
    <location>
        <begin position="1"/>
        <end position="76"/>
    </location>
</feature>
<dbReference type="RefSeq" id="WP_146514124.1">
    <property type="nucleotide sequence ID" value="NZ_SJPI01000001.1"/>
</dbReference>
<dbReference type="Gene3D" id="3.40.50.410">
    <property type="entry name" value="von Willebrand factor, type A domain"/>
    <property type="match status" value="1"/>
</dbReference>
<dbReference type="Proteomes" id="UP000316598">
    <property type="component" value="Unassembled WGS sequence"/>
</dbReference>
<organism evidence="3 4">
    <name type="scientific">Rubripirellula amarantea</name>
    <dbReference type="NCBI Taxonomy" id="2527999"/>
    <lineage>
        <taxon>Bacteria</taxon>
        <taxon>Pseudomonadati</taxon>
        <taxon>Planctomycetota</taxon>
        <taxon>Planctomycetia</taxon>
        <taxon>Pirellulales</taxon>
        <taxon>Pirellulaceae</taxon>
        <taxon>Rubripirellula</taxon>
    </lineage>
</organism>
<keyword evidence="4" id="KW-1185">Reference proteome</keyword>